<dbReference type="PANTHER" id="PTHR38674">
    <property type="entry name" value="ALKANE 1-MONOOXYGENASE 1"/>
    <property type="match status" value="1"/>
</dbReference>
<dbReference type="GO" id="GO:0046872">
    <property type="term" value="F:metal ion binding"/>
    <property type="evidence" value="ECO:0007669"/>
    <property type="project" value="UniProtKB-KW"/>
</dbReference>
<evidence type="ECO:0000256" key="3">
    <source>
        <dbReference type="ARBA" id="ARBA00022475"/>
    </source>
</evidence>
<feature type="transmembrane region" description="Helical" evidence="12">
    <location>
        <begin position="100"/>
        <end position="122"/>
    </location>
</feature>
<keyword evidence="5 12" id="KW-0812">Transmembrane</keyword>
<comment type="similarity">
    <text evidence="2">Belongs to the fatty acid desaturase type 1 family. AlkB subfamily.</text>
</comment>
<keyword evidence="9" id="KW-0408">Iron</keyword>
<keyword evidence="3" id="KW-1003">Cell membrane</keyword>
<dbReference type="CDD" id="cd03512">
    <property type="entry name" value="Alkane-hydroxylase"/>
    <property type="match status" value="1"/>
</dbReference>
<gene>
    <name evidence="14" type="ORF">ELE36_04735</name>
</gene>
<evidence type="ECO:0000256" key="8">
    <source>
        <dbReference type="ARBA" id="ARBA00023002"/>
    </source>
</evidence>
<evidence type="ECO:0000256" key="1">
    <source>
        <dbReference type="ARBA" id="ARBA00004429"/>
    </source>
</evidence>
<accession>A0A411HGW3</accession>
<evidence type="ECO:0000256" key="4">
    <source>
        <dbReference type="ARBA" id="ARBA00022519"/>
    </source>
</evidence>
<sequence length="360" mass="40269">MRWRDLGFILPFMLALLPVLAVASIAAGLSANLGAWLPLIVIFVVLPLLDVLCGADVSNLDAHDAERIDHLPYFRVLTLLTLPAWLLVLGYSAYMLQQLPLGAIGMVGWIFSTGVLGGILAINPAHELIHKSGAFERAVGGILLSSVGYHGFKIEHVRGHHVHVATPQDSSSARLGESVYAFVPRALLHNVRNAWRLEAQRLRQGGKSPWSLRNEMLMWTVLWLLLGVFSLWLGLLGAGFFIIQGLLAATSLEIINYIEHYGLLRTQIAPDRYERVTHLHSWNSSQRLSNWLLFNLQRHSDHHAIARRRYQVLVHHDDSPQLPAGYATMFVLALLPPLWRHVMDSRVLHSRRARGLSAAL</sequence>
<feature type="domain" description="Fatty acid desaturase" evidence="13">
    <location>
        <begin position="108"/>
        <end position="330"/>
    </location>
</feature>
<evidence type="ECO:0000256" key="7">
    <source>
        <dbReference type="ARBA" id="ARBA00022989"/>
    </source>
</evidence>
<evidence type="ECO:0000259" key="13">
    <source>
        <dbReference type="Pfam" id="PF00487"/>
    </source>
</evidence>
<keyword evidence="4" id="KW-0997">Cell inner membrane</keyword>
<dbReference type="GO" id="GO:0005886">
    <property type="term" value="C:plasma membrane"/>
    <property type="evidence" value="ECO:0007669"/>
    <property type="project" value="UniProtKB-SubCell"/>
</dbReference>
<dbReference type="RefSeq" id="WP_129831995.1">
    <property type="nucleotide sequence ID" value="NZ_CP035704.1"/>
</dbReference>
<dbReference type="EMBL" id="CP035704">
    <property type="protein sequence ID" value="QBB69735.1"/>
    <property type="molecule type" value="Genomic_DNA"/>
</dbReference>
<keyword evidence="15" id="KW-1185">Reference proteome</keyword>
<evidence type="ECO:0000256" key="12">
    <source>
        <dbReference type="SAM" id="Phobius"/>
    </source>
</evidence>
<dbReference type="AlphaFoldDB" id="A0A411HGW3"/>
<dbReference type="GO" id="GO:0006629">
    <property type="term" value="P:lipid metabolic process"/>
    <property type="evidence" value="ECO:0007669"/>
    <property type="project" value="InterPro"/>
</dbReference>
<dbReference type="Proteomes" id="UP000291562">
    <property type="component" value="Chromosome"/>
</dbReference>
<keyword evidence="6" id="KW-0479">Metal-binding</keyword>
<dbReference type="InterPro" id="IPR033885">
    <property type="entry name" value="AlkB/XylM"/>
</dbReference>
<protein>
    <submittedName>
        <fullName evidence="14">Alkane 1-monooxygenase</fullName>
    </submittedName>
</protein>
<evidence type="ECO:0000256" key="9">
    <source>
        <dbReference type="ARBA" id="ARBA00023004"/>
    </source>
</evidence>
<reference evidence="14 15" key="1">
    <citation type="submission" date="2019-01" db="EMBL/GenBank/DDBJ databases">
        <title>Pseudolysobacter antarctica gen. nov., sp. nov., isolated from Fildes Peninsula, Antarctica.</title>
        <authorList>
            <person name="Wei Z."/>
            <person name="Peng F."/>
        </authorList>
    </citation>
    <scope>NUCLEOTIDE SEQUENCE [LARGE SCALE GENOMIC DNA]</scope>
    <source>
        <strain evidence="14 15">AQ6-296</strain>
    </source>
</reference>
<keyword evidence="11 12" id="KW-0472">Membrane</keyword>
<proteinExistence type="inferred from homology"/>
<evidence type="ECO:0000256" key="2">
    <source>
        <dbReference type="ARBA" id="ARBA00010823"/>
    </source>
</evidence>
<evidence type="ECO:0000313" key="15">
    <source>
        <dbReference type="Proteomes" id="UP000291562"/>
    </source>
</evidence>
<evidence type="ECO:0000313" key="14">
    <source>
        <dbReference type="EMBL" id="QBB69735.1"/>
    </source>
</evidence>
<organism evidence="14 15">
    <name type="scientific">Pseudolysobacter antarcticus</name>
    <dbReference type="NCBI Taxonomy" id="2511995"/>
    <lineage>
        <taxon>Bacteria</taxon>
        <taxon>Pseudomonadati</taxon>
        <taxon>Pseudomonadota</taxon>
        <taxon>Gammaproteobacteria</taxon>
        <taxon>Lysobacterales</taxon>
        <taxon>Rhodanobacteraceae</taxon>
        <taxon>Pseudolysobacter</taxon>
    </lineage>
</organism>
<evidence type="ECO:0000256" key="10">
    <source>
        <dbReference type="ARBA" id="ARBA00023033"/>
    </source>
</evidence>
<comment type="subcellular location">
    <subcellularLocation>
        <location evidence="1">Cell inner membrane</location>
        <topology evidence="1">Multi-pass membrane protein</topology>
    </subcellularLocation>
</comment>
<feature type="transmembrane region" description="Helical" evidence="12">
    <location>
        <begin position="33"/>
        <end position="52"/>
    </location>
</feature>
<keyword evidence="8" id="KW-0560">Oxidoreductase</keyword>
<evidence type="ECO:0000256" key="5">
    <source>
        <dbReference type="ARBA" id="ARBA00022692"/>
    </source>
</evidence>
<dbReference type="PANTHER" id="PTHR38674:SF1">
    <property type="entry name" value="ALKANE 1-MONOOXYGENASE 1"/>
    <property type="match status" value="1"/>
</dbReference>
<name>A0A411HGW3_9GAMM</name>
<keyword evidence="7 12" id="KW-1133">Transmembrane helix</keyword>
<dbReference type="InterPro" id="IPR005804">
    <property type="entry name" value="FA_desaturase_dom"/>
</dbReference>
<dbReference type="GO" id="GO:0004497">
    <property type="term" value="F:monooxygenase activity"/>
    <property type="evidence" value="ECO:0007669"/>
    <property type="project" value="UniProtKB-KW"/>
</dbReference>
<keyword evidence="10 14" id="KW-0503">Monooxygenase</keyword>
<feature type="transmembrane region" description="Helical" evidence="12">
    <location>
        <begin position="73"/>
        <end position="94"/>
    </location>
</feature>
<evidence type="ECO:0000256" key="11">
    <source>
        <dbReference type="ARBA" id="ARBA00023136"/>
    </source>
</evidence>
<dbReference type="Pfam" id="PF00487">
    <property type="entry name" value="FA_desaturase"/>
    <property type="match status" value="1"/>
</dbReference>
<dbReference type="KEGG" id="xbc:ELE36_04735"/>
<evidence type="ECO:0000256" key="6">
    <source>
        <dbReference type="ARBA" id="ARBA00022723"/>
    </source>
</evidence>
<dbReference type="OrthoDB" id="4759734at2"/>
<feature type="transmembrane region" description="Helical" evidence="12">
    <location>
        <begin position="217"/>
        <end position="243"/>
    </location>
</feature>